<dbReference type="Proteomes" id="UP000604475">
    <property type="component" value="Unassembled WGS sequence"/>
</dbReference>
<evidence type="ECO:0000313" key="2">
    <source>
        <dbReference type="Proteomes" id="UP000604475"/>
    </source>
</evidence>
<comment type="caution">
    <text evidence="1">The sequence shown here is derived from an EMBL/GenBank/DDBJ whole genome shotgun (WGS) entry which is preliminary data.</text>
</comment>
<reference evidence="1" key="1">
    <citation type="submission" date="2020-12" db="EMBL/GenBank/DDBJ databases">
        <title>Genomic characterization of non-nitrogen-fixing Frankia strains.</title>
        <authorList>
            <person name="Carlos-Shanley C."/>
            <person name="Guerra T."/>
            <person name="Hahn D."/>
        </authorList>
    </citation>
    <scope>NUCLEOTIDE SEQUENCE</scope>
    <source>
        <strain evidence="1">CN6</strain>
    </source>
</reference>
<organism evidence="1 2">
    <name type="scientific">Frankia nepalensis</name>
    <dbReference type="NCBI Taxonomy" id="1836974"/>
    <lineage>
        <taxon>Bacteria</taxon>
        <taxon>Bacillati</taxon>
        <taxon>Actinomycetota</taxon>
        <taxon>Actinomycetes</taxon>
        <taxon>Frankiales</taxon>
        <taxon>Frankiaceae</taxon>
        <taxon>Frankia</taxon>
    </lineage>
</organism>
<dbReference type="EMBL" id="JAEACQ010000163">
    <property type="protein sequence ID" value="MBL7627681.1"/>
    <property type="molecule type" value="Genomic_DNA"/>
</dbReference>
<evidence type="ECO:0000313" key="1">
    <source>
        <dbReference type="EMBL" id="MBL7627681.1"/>
    </source>
</evidence>
<proteinExistence type="predicted"/>
<gene>
    <name evidence="1" type="ORF">I7412_10985</name>
</gene>
<name>A0A937R950_9ACTN</name>
<keyword evidence="2" id="KW-1185">Reference proteome</keyword>
<sequence>MAGTLIFSISATHVFQRKFDTESLAIALGDCHWYIITRRPSVRIARESVDLRDEIITLDVVTRESIAGPPKTYHLGADLAGIDETRHFAVHADGAYFSLQARNGLIHGDSWALASLLSGASAELARQEVLYIGQAFGHGNVNAWARTSQHRKLQRIYEDHWDSGWDIYVAPLRLDESAWESDDHIEDLEPGPSFEGYYSSFISMDRELRKPAVDLI</sequence>
<dbReference type="RefSeq" id="WP_203031706.1">
    <property type="nucleotide sequence ID" value="NZ_JAEACQ010000163.1"/>
</dbReference>
<accession>A0A937R950</accession>
<protein>
    <submittedName>
        <fullName evidence="1">Uncharacterized protein</fullName>
    </submittedName>
</protein>
<dbReference type="AlphaFoldDB" id="A0A937R950"/>
<feature type="non-terminal residue" evidence="1">
    <location>
        <position position="216"/>
    </location>
</feature>